<dbReference type="Proteomes" id="UP000244870">
    <property type="component" value="Chromosome"/>
</dbReference>
<evidence type="ECO:0000313" key="11">
    <source>
        <dbReference type="Proteomes" id="UP000320012"/>
    </source>
</evidence>
<dbReference type="EMBL" id="VNHC01000002">
    <property type="protein sequence ID" value="TVV28111.1"/>
    <property type="molecule type" value="Genomic_DNA"/>
</dbReference>
<dbReference type="InterPro" id="IPR005122">
    <property type="entry name" value="Uracil-DNA_glycosylase-like"/>
</dbReference>
<evidence type="ECO:0000313" key="2">
    <source>
        <dbReference type="EMBL" id="AWF96403.1"/>
    </source>
</evidence>
<dbReference type="PATRIC" id="fig|137591.24.peg.2098"/>
<evidence type="ECO:0000313" key="3">
    <source>
        <dbReference type="EMBL" id="KIU20618.1"/>
    </source>
</evidence>
<keyword evidence="7" id="KW-1185">Reference proteome</keyword>
<dbReference type="PANTHER" id="PTHR42160:SF1">
    <property type="entry name" value="URACIL-DNA GLYCOSYLASE SUPERFAMILY PROTEIN"/>
    <property type="match status" value="1"/>
</dbReference>
<reference evidence="7 8" key="1">
    <citation type="journal article" date="2015" name="Microbiology (Mosc.)">
        <title>Genomics of the Weissella cibaria species with an examination of its metabolic traits.</title>
        <authorList>
            <person name="Lynch K.M."/>
            <person name="Lucid A."/>
            <person name="Arendt E.K."/>
            <person name="Sleator R.D."/>
            <person name="Lucey B."/>
            <person name="Coffey A."/>
        </authorList>
    </citation>
    <scope>NUCLEOTIDE SEQUENCE [LARGE SCALE GENOMIC DNA]</scope>
    <source>
        <strain evidence="3 8">AB3b</strain>
        <strain evidence="4 7">MG1</strain>
    </source>
</reference>
<dbReference type="InterPro" id="IPR047124">
    <property type="entry name" value="HI_0220.2"/>
</dbReference>
<dbReference type="SMART" id="SM00986">
    <property type="entry name" value="UDG"/>
    <property type="match status" value="1"/>
</dbReference>
<sequence>MDLKAEIMADPRNQSFTERGLEPIYMVGQDVRILIIGQAPGLKVEQTGVSFNDKSGDRLREWMGIDRDMFYESGLIGVLPMDFYYPGKAKTGDLPPRKFVAQEWHQRIMATMPKIELILLLGGYSQKYYLDVKSSETLTSIVKRFADFGPKYFPLAHPSPLNNIWLAKNPWFEATVVPALQKRVATILAK</sequence>
<dbReference type="PANTHER" id="PTHR42160">
    <property type="entry name" value="URACIL-DNA GLYCOSYLASE SUPERFAMILY PROTEIN"/>
    <property type="match status" value="1"/>
</dbReference>
<evidence type="ECO:0000313" key="6">
    <source>
        <dbReference type="EMBL" id="TVV28111.1"/>
    </source>
</evidence>
<gene>
    <name evidence="3" type="ORF">ab3b_02150</name>
    <name evidence="2" type="ORF">B6254_2043</name>
    <name evidence="5" type="ORF">B9D04_07985</name>
    <name evidence="6" type="ORF">FO435_09595</name>
    <name evidence="4" type="ORF">QX99_00406</name>
</gene>
<dbReference type="AlphaFoldDB" id="A0A0D1M2B7"/>
<dbReference type="EMBL" id="NDXJ01000011">
    <property type="protein sequence ID" value="OSP89059.1"/>
    <property type="molecule type" value="Genomic_DNA"/>
</dbReference>
<evidence type="ECO:0000313" key="5">
    <source>
        <dbReference type="EMBL" id="OSP89059.1"/>
    </source>
</evidence>
<dbReference type="SUPFAM" id="SSF52141">
    <property type="entry name" value="Uracil-DNA glycosylase-like"/>
    <property type="match status" value="1"/>
</dbReference>
<dbReference type="InterPro" id="IPR036895">
    <property type="entry name" value="Uracil-DNA_glycosylase-like_sf"/>
</dbReference>
<proteinExistence type="predicted"/>
<dbReference type="STRING" id="137591.AO080_04095"/>
<evidence type="ECO:0000313" key="4">
    <source>
        <dbReference type="EMBL" id="KIU22026.1"/>
    </source>
</evidence>
<dbReference type="Proteomes" id="UP000193588">
    <property type="component" value="Unassembled WGS sequence"/>
</dbReference>
<dbReference type="EMBL" id="CP020928">
    <property type="protein sequence ID" value="AWF96403.1"/>
    <property type="molecule type" value="Genomic_DNA"/>
</dbReference>
<reference evidence="2 10" key="3">
    <citation type="submission" date="2017-04" db="EMBL/GenBank/DDBJ databases">
        <title>Weissella cibaria strain m2 complete genome.</title>
        <authorList>
            <person name="Pan Q."/>
            <person name="Tan M."/>
            <person name="Yao F."/>
            <person name="Su S."/>
        </authorList>
    </citation>
    <scope>NUCLEOTIDE SEQUENCE [LARGE SCALE GENOMIC DNA]</scope>
    <source>
        <strain evidence="2 10">M2</strain>
    </source>
</reference>
<name>A0A0D1M2B7_9LACO</name>
<dbReference type="RefSeq" id="WP_043708773.1">
    <property type="nucleotide sequence ID" value="NZ_CP012873.1"/>
</dbReference>
<dbReference type="KEGG" id="wcb:AO080_04095"/>
<reference evidence="5 9" key="2">
    <citation type="submission" date="2017-04" db="EMBL/GenBank/DDBJ databases">
        <title>The genome sequence of Weissella cibaria isolated from wild Drosophila.</title>
        <authorList>
            <person name="Ricks N.J."/>
            <person name="Carroll C."/>
            <person name="Walters A."/>
            <person name="Newell P.D."/>
            <person name="Chaston J.M."/>
        </authorList>
    </citation>
    <scope>NUCLEOTIDE SEQUENCE [LARGE SCALE GENOMIC DNA]</scope>
    <source>
        <strain evidence="5 9">DmW_103</strain>
    </source>
</reference>
<dbReference type="Proteomes" id="UP000320012">
    <property type="component" value="Unassembled WGS sequence"/>
</dbReference>
<dbReference type="EMBL" id="JWHT01000058">
    <property type="protein sequence ID" value="KIU20618.1"/>
    <property type="molecule type" value="Genomic_DNA"/>
</dbReference>
<dbReference type="OrthoDB" id="9789139at2"/>
<protein>
    <submittedName>
        <fullName evidence="4">Uracil DNA glycosylase superfamily protein</fullName>
    </submittedName>
    <submittedName>
        <fullName evidence="5 6">Uracil-DNA glycosylase</fullName>
    </submittedName>
</protein>
<organism evidence="4 7">
    <name type="scientific">Weissella cibaria</name>
    <dbReference type="NCBI Taxonomy" id="137591"/>
    <lineage>
        <taxon>Bacteria</taxon>
        <taxon>Bacillati</taxon>
        <taxon>Bacillota</taxon>
        <taxon>Bacilli</taxon>
        <taxon>Lactobacillales</taxon>
        <taxon>Lactobacillaceae</taxon>
        <taxon>Weissella</taxon>
    </lineage>
</organism>
<evidence type="ECO:0000313" key="8">
    <source>
        <dbReference type="Proteomes" id="UP000032289"/>
    </source>
</evidence>
<dbReference type="Pfam" id="PF03167">
    <property type="entry name" value="UDG"/>
    <property type="match status" value="1"/>
</dbReference>
<dbReference type="CDD" id="cd10033">
    <property type="entry name" value="UDG_like"/>
    <property type="match status" value="1"/>
</dbReference>
<dbReference type="eggNOG" id="COG1573">
    <property type="taxonomic scope" value="Bacteria"/>
</dbReference>
<dbReference type="Gene3D" id="3.40.470.10">
    <property type="entry name" value="Uracil-DNA glycosylase-like domain"/>
    <property type="match status" value="1"/>
</dbReference>
<reference evidence="6 11" key="4">
    <citation type="submission" date="2019-07" db="EMBL/GenBank/DDBJ databases">
        <title>Genome sequence of Weissella cibaria GK1.</title>
        <authorList>
            <person name="Choi H.-J."/>
        </authorList>
    </citation>
    <scope>NUCLEOTIDE SEQUENCE [LARGE SCALE GENOMIC DNA]</scope>
    <source>
        <strain evidence="6 11">GK1</strain>
    </source>
</reference>
<accession>A0A0D1M2B7</accession>
<evidence type="ECO:0000313" key="9">
    <source>
        <dbReference type="Proteomes" id="UP000193588"/>
    </source>
</evidence>
<evidence type="ECO:0000313" key="7">
    <source>
        <dbReference type="Proteomes" id="UP000032287"/>
    </source>
</evidence>
<dbReference type="SMART" id="SM00987">
    <property type="entry name" value="UreE_C"/>
    <property type="match status" value="1"/>
</dbReference>
<feature type="domain" description="Uracil-DNA glycosylase-like" evidence="1">
    <location>
        <begin position="24"/>
        <end position="181"/>
    </location>
</feature>
<evidence type="ECO:0000259" key="1">
    <source>
        <dbReference type="SMART" id="SM00986"/>
    </source>
</evidence>
<dbReference type="EMBL" id="JWHU01000005">
    <property type="protein sequence ID" value="KIU22026.1"/>
    <property type="molecule type" value="Genomic_DNA"/>
</dbReference>
<dbReference type="Proteomes" id="UP000032289">
    <property type="component" value="Unassembled WGS sequence"/>
</dbReference>
<dbReference type="Proteomes" id="UP000032287">
    <property type="component" value="Unassembled WGS sequence"/>
</dbReference>
<evidence type="ECO:0000313" key="10">
    <source>
        <dbReference type="Proteomes" id="UP000244870"/>
    </source>
</evidence>